<organism evidence="1">
    <name type="scientific">uncultured Microvirga sp</name>
    <dbReference type="NCBI Taxonomy" id="412392"/>
    <lineage>
        <taxon>Bacteria</taxon>
        <taxon>Pseudomonadati</taxon>
        <taxon>Pseudomonadota</taxon>
        <taxon>Alphaproteobacteria</taxon>
        <taxon>Hyphomicrobiales</taxon>
        <taxon>Methylobacteriaceae</taxon>
        <taxon>Microvirga</taxon>
        <taxon>environmental samples</taxon>
    </lineage>
</organism>
<dbReference type="Pfam" id="PF13714">
    <property type="entry name" value="PEP_mutase"/>
    <property type="match status" value="1"/>
</dbReference>
<keyword evidence="1" id="KW-0808">Transferase</keyword>
<dbReference type="EMBL" id="CADCUC010000293">
    <property type="protein sequence ID" value="CAA9331748.1"/>
    <property type="molecule type" value="Genomic_DNA"/>
</dbReference>
<dbReference type="Gene3D" id="6.10.250.2750">
    <property type="match status" value="1"/>
</dbReference>
<dbReference type="SUPFAM" id="SSF51621">
    <property type="entry name" value="Phosphoenolpyruvate/pyruvate domain"/>
    <property type="match status" value="1"/>
</dbReference>
<gene>
    <name evidence="1" type="ORF">AVDCRST_MAG90-1523</name>
</gene>
<dbReference type="CDD" id="cd00377">
    <property type="entry name" value="ICL_PEPM"/>
    <property type="match status" value="1"/>
</dbReference>
<reference evidence="1" key="1">
    <citation type="submission" date="2020-02" db="EMBL/GenBank/DDBJ databases">
        <authorList>
            <person name="Meier V. D."/>
        </authorList>
    </citation>
    <scope>NUCLEOTIDE SEQUENCE</scope>
    <source>
        <strain evidence="1">AVDCRST_MAG90</strain>
    </source>
</reference>
<dbReference type="InterPro" id="IPR039556">
    <property type="entry name" value="ICL/PEPM"/>
</dbReference>
<sequence>MTDCAPRRAAFRKLHESGCFVIPNPWDIGTARYLRHLGFPALATTSSGFSFSRALPDTDWAVPRDMALAHIAEIVRATDLPVNADFESGYAHDPEEVAHNVGLCVDSGVAGLSIEDATGDPEKPLYDLDRAVERMRAARAAIDETGADVLLTGRAECYLVGHPDPLKEAIRRLQAYAEAGAHVLYAPGPRKRDDIKTLIDAVAPYPVNILMSSNTGLKVPDLAALGARRISVGSSLARAAWTGFIRAARLMAEEGSFGGFDGTISFAELNDFFREDLKGRAP</sequence>
<dbReference type="InterPro" id="IPR015813">
    <property type="entry name" value="Pyrv/PenolPyrv_kinase-like_dom"/>
</dbReference>
<name>A0A6J4LFZ4_9HYPH</name>
<dbReference type="EC" id="2.7.8.23" evidence="1"/>
<dbReference type="Gene3D" id="3.20.20.60">
    <property type="entry name" value="Phosphoenolpyruvate-binding domains"/>
    <property type="match status" value="1"/>
</dbReference>
<protein>
    <submittedName>
        <fullName evidence="1">Carboxyvinyl-carboxyphosphonate phosphorylmutase</fullName>
        <ecNumber evidence="1">2.7.8.23</ecNumber>
    </submittedName>
</protein>
<dbReference type="AlphaFoldDB" id="A0A6J4LFZ4"/>
<dbReference type="PANTHER" id="PTHR42905">
    <property type="entry name" value="PHOSPHOENOLPYRUVATE CARBOXYLASE"/>
    <property type="match status" value="1"/>
</dbReference>
<dbReference type="InterPro" id="IPR040442">
    <property type="entry name" value="Pyrv_kinase-like_dom_sf"/>
</dbReference>
<evidence type="ECO:0000313" key="1">
    <source>
        <dbReference type="EMBL" id="CAA9331748.1"/>
    </source>
</evidence>
<dbReference type="PANTHER" id="PTHR42905:SF16">
    <property type="entry name" value="CARBOXYPHOSPHONOENOLPYRUVATE PHOSPHONOMUTASE-LIKE PROTEIN (AFU_ORTHOLOGUE AFUA_5G07230)"/>
    <property type="match status" value="1"/>
</dbReference>
<dbReference type="GO" id="GO:0008807">
    <property type="term" value="F:carboxyvinyl-carboxyphosphonate phosphorylmutase activity"/>
    <property type="evidence" value="ECO:0007669"/>
    <property type="project" value="UniProtKB-EC"/>
</dbReference>
<proteinExistence type="predicted"/>
<accession>A0A6J4LFZ4</accession>